<dbReference type="Pfam" id="PF00144">
    <property type="entry name" value="Beta-lactamase"/>
    <property type="match status" value="1"/>
</dbReference>
<protein>
    <submittedName>
        <fullName evidence="2">Beta-lactamase</fullName>
    </submittedName>
</protein>
<dbReference type="AlphaFoldDB" id="A0A0B1S6H6"/>
<dbReference type="Gene3D" id="3.40.710.10">
    <property type="entry name" value="DD-peptidase/beta-lactamase superfamily"/>
    <property type="match status" value="1"/>
</dbReference>
<reference evidence="2 3" key="1">
    <citation type="submission" date="2014-03" db="EMBL/GenBank/DDBJ databases">
        <title>Draft genome of the hookworm Oesophagostomum dentatum.</title>
        <authorList>
            <person name="Mitreva M."/>
        </authorList>
    </citation>
    <scope>NUCLEOTIDE SEQUENCE [LARGE SCALE GENOMIC DNA]</scope>
    <source>
        <strain evidence="2 3">OD-Hann</strain>
    </source>
</reference>
<gene>
    <name evidence="2" type="ORF">OESDEN_19371</name>
</gene>
<feature type="domain" description="Beta-lactamase-related" evidence="1">
    <location>
        <begin position="22"/>
        <end position="192"/>
    </location>
</feature>
<evidence type="ECO:0000313" key="2">
    <source>
        <dbReference type="EMBL" id="KHJ80948.1"/>
    </source>
</evidence>
<dbReference type="PANTHER" id="PTHR43319">
    <property type="entry name" value="BETA-LACTAMASE-RELATED"/>
    <property type="match status" value="1"/>
</dbReference>
<dbReference type="InterPro" id="IPR052907">
    <property type="entry name" value="Beta-lactamase/esterase"/>
</dbReference>
<sequence length="208" mass="23903">FQINDRIDGTATDGFEELKFLFQRNFTNKLERNGAALAVYYKGKLVVDLWGGWADRTNNKDWAKETLANIFSCTKSLAAICMAMKVHSKECDYSDKVTKFWPEFGKNGKEDITIDMILTHRAGLPYFEEELTLEDGADRGKISKTIEEEAPKYPPGSKIAYHPITFGWLIDQVFSRIDSKHRTIGEFLRDEVQQKHSTSLLRCRYLCS</sequence>
<dbReference type="EMBL" id="KN596356">
    <property type="protein sequence ID" value="KHJ80948.1"/>
    <property type="molecule type" value="Genomic_DNA"/>
</dbReference>
<organism evidence="2 3">
    <name type="scientific">Oesophagostomum dentatum</name>
    <name type="common">Nodular worm</name>
    <dbReference type="NCBI Taxonomy" id="61180"/>
    <lineage>
        <taxon>Eukaryota</taxon>
        <taxon>Metazoa</taxon>
        <taxon>Ecdysozoa</taxon>
        <taxon>Nematoda</taxon>
        <taxon>Chromadorea</taxon>
        <taxon>Rhabditida</taxon>
        <taxon>Rhabditina</taxon>
        <taxon>Rhabditomorpha</taxon>
        <taxon>Strongyloidea</taxon>
        <taxon>Strongylidae</taxon>
        <taxon>Oesophagostomum</taxon>
    </lineage>
</organism>
<dbReference type="PANTHER" id="PTHR43319:SF3">
    <property type="entry name" value="BETA-LACTAMASE-RELATED DOMAIN-CONTAINING PROTEIN"/>
    <property type="match status" value="1"/>
</dbReference>
<dbReference type="InterPro" id="IPR012338">
    <property type="entry name" value="Beta-lactam/transpept-like"/>
</dbReference>
<accession>A0A0B1S6H6</accession>
<evidence type="ECO:0000259" key="1">
    <source>
        <dbReference type="Pfam" id="PF00144"/>
    </source>
</evidence>
<dbReference type="Proteomes" id="UP000053660">
    <property type="component" value="Unassembled WGS sequence"/>
</dbReference>
<dbReference type="SUPFAM" id="SSF56601">
    <property type="entry name" value="beta-lactamase/transpeptidase-like"/>
    <property type="match status" value="1"/>
</dbReference>
<dbReference type="OrthoDB" id="5946976at2759"/>
<dbReference type="InterPro" id="IPR001466">
    <property type="entry name" value="Beta-lactam-related"/>
</dbReference>
<feature type="non-terminal residue" evidence="2">
    <location>
        <position position="1"/>
    </location>
</feature>
<evidence type="ECO:0000313" key="3">
    <source>
        <dbReference type="Proteomes" id="UP000053660"/>
    </source>
</evidence>
<name>A0A0B1S6H6_OESDE</name>
<proteinExistence type="predicted"/>
<keyword evidence="3" id="KW-1185">Reference proteome</keyword>